<protein>
    <submittedName>
        <fullName evidence="2">Type II toxin-antitoxin system VapC family toxin</fullName>
    </submittedName>
</protein>
<dbReference type="CDD" id="cd09854">
    <property type="entry name" value="PIN_VapC-like"/>
    <property type="match status" value="1"/>
</dbReference>
<feature type="domain" description="PIN" evidence="1">
    <location>
        <begin position="7"/>
        <end position="129"/>
    </location>
</feature>
<dbReference type="SUPFAM" id="SSF88723">
    <property type="entry name" value="PIN domain-like"/>
    <property type="match status" value="1"/>
</dbReference>
<proteinExistence type="predicted"/>
<dbReference type="InterPro" id="IPR002716">
    <property type="entry name" value="PIN_dom"/>
</dbReference>
<evidence type="ECO:0000259" key="1">
    <source>
        <dbReference type="Pfam" id="PF01850"/>
    </source>
</evidence>
<keyword evidence="3" id="KW-1185">Reference proteome</keyword>
<reference evidence="2 3" key="1">
    <citation type="submission" date="2024-09" db="EMBL/GenBank/DDBJ databases">
        <authorList>
            <person name="Sun Q."/>
            <person name="Mori K."/>
        </authorList>
    </citation>
    <scope>NUCLEOTIDE SEQUENCE [LARGE SCALE GENOMIC DNA]</scope>
    <source>
        <strain evidence="2 3">TBRC 4938</strain>
    </source>
</reference>
<organism evidence="2 3">
    <name type="scientific">Rhizobium puerariae</name>
    <dbReference type="NCBI Taxonomy" id="1585791"/>
    <lineage>
        <taxon>Bacteria</taxon>
        <taxon>Pseudomonadati</taxon>
        <taxon>Pseudomonadota</taxon>
        <taxon>Alphaproteobacteria</taxon>
        <taxon>Hyphomicrobiales</taxon>
        <taxon>Rhizobiaceae</taxon>
        <taxon>Rhizobium/Agrobacterium group</taxon>
        <taxon>Rhizobium</taxon>
    </lineage>
</organism>
<dbReference type="Pfam" id="PF01850">
    <property type="entry name" value="PIN"/>
    <property type="match status" value="1"/>
</dbReference>
<accession>A0ABV6ALT7</accession>
<dbReference type="InterPro" id="IPR029060">
    <property type="entry name" value="PIN-like_dom_sf"/>
</dbReference>
<dbReference type="EMBL" id="JBHMAA010000025">
    <property type="protein sequence ID" value="MFB9951589.1"/>
    <property type="molecule type" value="Genomic_DNA"/>
</dbReference>
<gene>
    <name evidence="2" type="ORF">ACFFP0_22295</name>
</gene>
<evidence type="ECO:0000313" key="2">
    <source>
        <dbReference type="EMBL" id="MFB9951589.1"/>
    </source>
</evidence>
<dbReference type="Proteomes" id="UP001589692">
    <property type="component" value="Unassembled WGS sequence"/>
</dbReference>
<evidence type="ECO:0000313" key="3">
    <source>
        <dbReference type="Proteomes" id="UP001589692"/>
    </source>
</evidence>
<dbReference type="RefSeq" id="WP_377264412.1">
    <property type="nucleotide sequence ID" value="NZ_JBHMAA010000025.1"/>
</dbReference>
<name>A0ABV6ALT7_9HYPH</name>
<sequence length="165" mass="18369">MKGVRKVYLDTNIFIMAFEKRDAIADILAELFTIDTANGPKFTTSELSLSELLVTPYRENNDSLIDNYENLMISSDWLEVLPAVAPTLRYAAVMRAQYSSLKLPDAIHLSTAIGAQCSHFLTADRGIKDQYSLTHVRYGITKRASPVTVLRPDEATLNSLIESLA</sequence>
<comment type="caution">
    <text evidence="2">The sequence shown here is derived from an EMBL/GenBank/DDBJ whole genome shotgun (WGS) entry which is preliminary data.</text>
</comment>
<dbReference type="Gene3D" id="3.40.50.1010">
    <property type="entry name" value="5'-nuclease"/>
    <property type="match status" value="1"/>
</dbReference>